<evidence type="ECO:0000313" key="2">
    <source>
        <dbReference type="Proteomes" id="UP000703315"/>
    </source>
</evidence>
<reference evidence="1" key="1">
    <citation type="journal article" date="2021" name="PeerJ">
        <title>Extensive microbial diversity within the chicken gut microbiome revealed by metagenomics and culture.</title>
        <authorList>
            <person name="Gilroy R."/>
            <person name="Ravi A."/>
            <person name="Getino M."/>
            <person name="Pursley I."/>
            <person name="Horton D.L."/>
            <person name="Alikhan N.F."/>
            <person name="Baker D."/>
            <person name="Gharbi K."/>
            <person name="Hall N."/>
            <person name="Watson M."/>
            <person name="Adriaenssens E.M."/>
            <person name="Foster-Nyarko E."/>
            <person name="Jarju S."/>
            <person name="Secka A."/>
            <person name="Antonio M."/>
            <person name="Oren A."/>
            <person name="Chaudhuri R.R."/>
            <person name="La Ragione R."/>
            <person name="Hildebrand F."/>
            <person name="Pallen M.J."/>
        </authorList>
    </citation>
    <scope>NUCLEOTIDE SEQUENCE</scope>
    <source>
        <strain evidence="1">ChiHjej13B12-14962</strain>
    </source>
</reference>
<dbReference type="AlphaFoldDB" id="A0A921FKH8"/>
<evidence type="ECO:0000313" key="1">
    <source>
        <dbReference type="EMBL" id="HJF13773.1"/>
    </source>
</evidence>
<protein>
    <submittedName>
        <fullName evidence="1">Uncharacterized protein</fullName>
    </submittedName>
</protein>
<proteinExistence type="predicted"/>
<dbReference type="EMBL" id="DYXC01000037">
    <property type="protein sequence ID" value="HJF13773.1"/>
    <property type="molecule type" value="Genomic_DNA"/>
</dbReference>
<name>A0A921FKH8_9MICC</name>
<dbReference type="RefSeq" id="WP_303902705.1">
    <property type="nucleotide sequence ID" value="NZ_DYXC01000037.1"/>
</dbReference>
<comment type="caution">
    <text evidence="1">The sequence shown here is derived from an EMBL/GenBank/DDBJ whole genome shotgun (WGS) entry which is preliminary data.</text>
</comment>
<dbReference type="Proteomes" id="UP000703315">
    <property type="component" value="Unassembled WGS sequence"/>
</dbReference>
<sequence>MDYWKSGKFPYIGLVGDFDWQERFGITDSLEGFRDHYRVNVEFPWAKDIADKARNLTVSQPVFPNLAESFLVTSGVQESLKHAFEVFQDEREQLFRSAQENLDYALRHIVPPIDFGRLLLPPNLRDYSDEVSPAEVLDFVEGEAIPMYLVPRGRTAIRLIHAETRSERRAILGDRYTTIIDDCADVLEACEHKIIRSEVEFAVEALEAMRAGYNRTAQGMLTVLLDSIVGSFYPGKEKRTITNRKKEHDPPELLLEMSIRESLVWLPIWNAHEAFWPYKGDPVPHYYSRHASVHAVSRKQFNKRNCVQALMLVTSLLGYANHLACSLD</sequence>
<accession>A0A921FKH8</accession>
<gene>
    <name evidence="1" type="ORF">K8V32_03070</name>
</gene>
<reference evidence="1" key="2">
    <citation type="submission" date="2021-09" db="EMBL/GenBank/DDBJ databases">
        <authorList>
            <person name="Gilroy R."/>
        </authorList>
    </citation>
    <scope>NUCLEOTIDE SEQUENCE</scope>
    <source>
        <strain evidence="1">ChiHjej13B12-14962</strain>
    </source>
</reference>
<organism evidence="1 2">
    <name type="scientific">Enteractinococcus helveticum</name>
    <dbReference type="NCBI Taxonomy" id="1837282"/>
    <lineage>
        <taxon>Bacteria</taxon>
        <taxon>Bacillati</taxon>
        <taxon>Actinomycetota</taxon>
        <taxon>Actinomycetes</taxon>
        <taxon>Micrococcales</taxon>
        <taxon>Micrococcaceae</taxon>
    </lineage>
</organism>